<gene>
    <name evidence="6" type="ORF">AL399_02040</name>
</gene>
<dbReference type="Proteomes" id="UP000054172">
    <property type="component" value="Unassembled WGS sequence"/>
</dbReference>
<reference evidence="6" key="1">
    <citation type="submission" date="2015-08" db="EMBL/GenBank/DDBJ databases">
        <title>Candidatus Bacteriodes Periocalifornicus.</title>
        <authorList>
            <person name="McLean J.S."/>
            <person name="Kelley S."/>
        </authorList>
    </citation>
    <scope>NUCLEOTIDE SEQUENCE [LARGE SCALE GENOMIC DNA]</scope>
    <source>
        <strain evidence="6">12B</strain>
    </source>
</reference>
<dbReference type="PATRIC" id="fig|1702214.3.peg.90"/>
<evidence type="ECO:0000313" key="6">
    <source>
        <dbReference type="EMBL" id="KQM09381.1"/>
    </source>
</evidence>
<evidence type="ECO:0000256" key="5">
    <source>
        <dbReference type="ARBA" id="ARBA00023315"/>
    </source>
</evidence>
<organism evidence="6 7">
    <name type="scientific">Candidatus [Bacteroides] periocalifornicus</name>
    <dbReference type="NCBI Taxonomy" id="1702214"/>
    <lineage>
        <taxon>Bacteria</taxon>
        <taxon>Pseudomonadati</taxon>
        <taxon>Bacteroidota</taxon>
    </lineage>
</organism>
<dbReference type="InterPro" id="IPR016181">
    <property type="entry name" value="Acyl_CoA_acyltransferase"/>
</dbReference>
<evidence type="ECO:0000256" key="2">
    <source>
        <dbReference type="ARBA" id="ARBA00022516"/>
    </source>
</evidence>
<dbReference type="STRING" id="1702214.AL399_02040"/>
<accession>A0A0Q4B639</accession>
<comment type="caution">
    <text evidence="6">The sequence shown here is derived from an EMBL/GenBank/DDBJ whole genome shotgun (WGS) entry which is preliminary data.</text>
</comment>
<keyword evidence="7" id="KW-1185">Reference proteome</keyword>
<dbReference type="AlphaFoldDB" id="A0A0Q4B639"/>
<keyword evidence="5" id="KW-0012">Acyltransferase</keyword>
<dbReference type="Pfam" id="PF13444">
    <property type="entry name" value="Acetyltransf_5"/>
    <property type="match status" value="1"/>
</dbReference>
<comment type="pathway">
    <text evidence="1">Lipid metabolism.</text>
</comment>
<dbReference type="SUPFAM" id="SSF55729">
    <property type="entry name" value="Acyl-CoA N-acyltransferases (Nat)"/>
    <property type="match status" value="1"/>
</dbReference>
<proteinExistence type="predicted"/>
<keyword evidence="4" id="KW-0443">Lipid metabolism</keyword>
<sequence>METIIDAVDPRLIEQELIPRHFLRHANNAGTDIYTFTAHEAPHTMRELGRLRELAFRDAGGGTGKSVDIDDLDICAHPYHQLVVWDPQERMILGGYRYSLPGEGGSASPTMATGHLFGFSPQFRTQYLPYTIELGRSFVQPVYQSSRLRRKGIYALDNLWDGLGALVVLHPNVQYFFGKVTMYTHYNQQARNTLHYFLQRYFPDPDHLAWPKLPLQLGIDRAQMERIFTGATYKENFEILNAQLANFGEKIPPLIKSYIGLSSTMRTFGTALNPEFGNVEETGILVRIADVYPDKSERHVESFRATLQGQ</sequence>
<evidence type="ECO:0000256" key="1">
    <source>
        <dbReference type="ARBA" id="ARBA00005189"/>
    </source>
</evidence>
<protein>
    <submittedName>
        <fullName evidence="6">Hemolysin</fullName>
    </submittedName>
</protein>
<dbReference type="GO" id="GO:0016746">
    <property type="term" value="F:acyltransferase activity"/>
    <property type="evidence" value="ECO:0007669"/>
    <property type="project" value="UniProtKB-KW"/>
</dbReference>
<keyword evidence="3" id="KW-0808">Transferase</keyword>
<evidence type="ECO:0000256" key="4">
    <source>
        <dbReference type="ARBA" id="ARBA00023098"/>
    </source>
</evidence>
<name>A0A0Q4B639_9BACT</name>
<dbReference type="EMBL" id="LIIK01000006">
    <property type="protein sequence ID" value="KQM09381.1"/>
    <property type="molecule type" value="Genomic_DNA"/>
</dbReference>
<dbReference type="GO" id="GO:0006629">
    <property type="term" value="P:lipid metabolic process"/>
    <property type="evidence" value="ECO:0007669"/>
    <property type="project" value="UniProtKB-KW"/>
</dbReference>
<keyword evidence="2" id="KW-0444">Lipid biosynthesis</keyword>
<dbReference type="InterPro" id="IPR052351">
    <property type="entry name" value="Ornithine_N-alpha-AT"/>
</dbReference>
<dbReference type="PANTHER" id="PTHR37323">
    <property type="entry name" value="GCN5-RELATED N-ACETYLTRANSFERASE"/>
    <property type="match status" value="1"/>
</dbReference>
<evidence type="ECO:0000313" key="7">
    <source>
        <dbReference type="Proteomes" id="UP000054172"/>
    </source>
</evidence>
<evidence type="ECO:0000256" key="3">
    <source>
        <dbReference type="ARBA" id="ARBA00022679"/>
    </source>
</evidence>
<dbReference type="PANTHER" id="PTHR37323:SF1">
    <property type="entry name" value="L-ORNITHINE N(ALPHA)-ACYLTRANSFERASE"/>
    <property type="match status" value="1"/>
</dbReference>